<dbReference type="AlphaFoldDB" id="A0A382LCN0"/>
<gene>
    <name evidence="1" type="ORF">METZ01_LOCUS287422</name>
</gene>
<evidence type="ECO:0000313" key="1">
    <source>
        <dbReference type="EMBL" id="SVC34568.1"/>
    </source>
</evidence>
<accession>A0A382LCN0</accession>
<organism evidence="1">
    <name type="scientific">marine metagenome</name>
    <dbReference type="NCBI Taxonomy" id="408172"/>
    <lineage>
        <taxon>unclassified sequences</taxon>
        <taxon>metagenomes</taxon>
        <taxon>ecological metagenomes</taxon>
    </lineage>
</organism>
<protein>
    <submittedName>
        <fullName evidence="1">Uncharacterized protein</fullName>
    </submittedName>
</protein>
<dbReference type="EMBL" id="UINC01086265">
    <property type="protein sequence ID" value="SVC34568.1"/>
    <property type="molecule type" value="Genomic_DNA"/>
</dbReference>
<name>A0A382LCN0_9ZZZZ</name>
<proteinExistence type="predicted"/>
<sequence length="84" mass="9152">MRPPCFVVLSITETGVKLSGSAKKTIAQGITRRHGMENNAENQLLSFKLRGSLLHKSVTAFDIIFTGIGLIYHPLAGFKILIAL</sequence>
<reference evidence="1" key="1">
    <citation type="submission" date="2018-05" db="EMBL/GenBank/DDBJ databases">
        <authorList>
            <person name="Lanie J.A."/>
            <person name="Ng W.-L."/>
            <person name="Kazmierczak K.M."/>
            <person name="Andrzejewski T.M."/>
            <person name="Davidsen T.M."/>
            <person name="Wayne K.J."/>
            <person name="Tettelin H."/>
            <person name="Glass J.I."/>
            <person name="Rusch D."/>
            <person name="Podicherti R."/>
            <person name="Tsui H.-C.T."/>
            <person name="Winkler M.E."/>
        </authorList>
    </citation>
    <scope>NUCLEOTIDE SEQUENCE</scope>
</reference>